<keyword evidence="1 5" id="KW-0436">Ligase</keyword>
<evidence type="ECO:0000256" key="3">
    <source>
        <dbReference type="ARBA" id="ARBA00022840"/>
    </source>
</evidence>
<sequence length="138" mass="15909">MALRLRQHCNTGRLNAAFSFRWWRSKDCYNSDSSNDSHRMSLRLFNSLTRQMETFTPRDPQRVTMYVCGPTVYNYIHIGNARPPVVFGVLAQLLRARYPKVVYARNITDVDDKINAAACEQAVPISAITERFTAAYRD</sequence>
<evidence type="ECO:0000313" key="5">
    <source>
        <dbReference type="EMBL" id="EFK95061.1"/>
    </source>
</evidence>
<dbReference type="EMBL" id="ADZX01000905">
    <property type="protein sequence ID" value="EFK95061.1"/>
    <property type="molecule type" value="Genomic_DNA"/>
</dbReference>
<keyword evidence="3" id="KW-0067">ATP-binding</keyword>
<dbReference type="Gene3D" id="3.40.50.620">
    <property type="entry name" value="HUPs"/>
    <property type="match status" value="1"/>
</dbReference>
<reference evidence="5" key="2">
    <citation type="journal article" date="2011" name="Microb. Ecol.">
        <title>Taxonomic and Functional Metagenomic Profiling of the Microbial Community in the Anoxic Sediment of a Sub-saline Shallow Lake (Laguna de Carrizo, Central Spain).</title>
        <authorList>
            <person name="Ferrer M."/>
            <person name="Guazzaroni M.E."/>
            <person name="Richter M."/>
            <person name="Garcia-Salamanca A."/>
            <person name="Yarza P."/>
            <person name="Suarez-Suarez A."/>
            <person name="Solano J."/>
            <person name="Alcaide M."/>
            <person name="van Dillewijn P."/>
            <person name="Molina-Henares M.A."/>
            <person name="Lopez-Cortes N."/>
            <person name="Al-Ramahi Y."/>
            <person name="Guerrero C."/>
            <person name="Acosta A."/>
            <person name="de Eugenio L.I."/>
            <person name="Martinez V."/>
            <person name="Marques S."/>
            <person name="Rojo F."/>
            <person name="Santero E."/>
            <person name="Genilloud O."/>
            <person name="Perez-Perez J."/>
            <person name="Rossello-Mora R."/>
            <person name="Ramos J.L."/>
        </authorList>
    </citation>
    <scope>NUCLEOTIDE SEQUENCE</scope>
</reference>
<gene>
    <name evidence="5" type="primary">cysS</name>
    <name evidence="5" type="ORF">LDC_2934</name>
</gene>
<evidence type="ECO:0000256" key="2">
    <source>
        <dbReference type="ARBA" id="ARBA00022741"/>
    </source>
</evidence>
<dbReference type="EC" id="6.1.1.16" evidence="5"/>
<dbReference type="InterPro" id="IPR032678">
    <property type="entry name" value="tRNA-synt_1_cat_dom"/>
</dbReference>
<accession>D9PN05</accession>
<dbReference type="InterPro" id="IPR024909">
    <property type="entry name" value="Cys-tRNA/MSH_ligase"/>
</dbReference>
<dbReference type="Pfam" id="PF01406">
    <property type="entry name" value="tRNA-synt_1e"/>
    <property type="match status" value="1"/>
</dbReference>
<dbReference type="PANTHER" id="PTHR10890:SF3">
    <property type="entry name" value="CYSTEINE--TRNA LIGASE, CYTOPLASMIC"/>
    <property type="match status" value="1"/>
</dbReference>
<dbReference type="GO" id="GO:0005524">
    <property type="term" value="F:ATP binding"/>
    <property type="evidence" value="ECO:0007669"/>
    <property type="project" value="UniProtKB-KW"/>
</dbReference>
<organism evidence="5">
    <name type="scientific">sediment metagenome</name>
    <dbReference type="NCBI Taxonomy" id="749907"/>
    <lineage>
        <taxon>unclassified sequences</taxon>
        <taxon>metagenomes</taxon>
        <taxon>ecological metagenomes</taxon>
    </lineage>
</organism>
<dbReference type="InterPro" id="IPR014729">
    <property type="entry name" value="Rossmann-like_a/b/a_fold"/>
</dbReference>
<dbReference type="SUPFAM" id="SSF52374">
    <property type="entry name" value="Nucleotidylyl transferase"/>
    <property type="match status" value="1"/>
</dbReference>
<proteinExistence type="predicted"/>
<keyword evidence="2" id="KW-0547">Nucleotide-binding</keyword>
<feature type="domain" description="tRNA synthetases class I catalytic" evidence="4">
    <location>
        <begin position="55"/>
        <end position="137"/>
    </location>
</feature>
<protein>
    <submittedName>
        <fullName evidence="5">Cysteinyl-tRNA synthetase</fullName>
        <ecNumber evidence="5">6.1.1.16</ecNumber>
    </submittedName>
</protein>
<feature type="non-terminal residue" evidence="5">
    <location>
        <position position="138"/>
    </location>
</feature>
<dbReference type="GO" id="GO:0006423">
    <property type="term" value="P:cysteinyl-tRNA aminoacylation"/>
    <property type="evidence" value="ECO:0007669"/>
    <property type="project" value="TreeGrafter"/>
</dbReference>
<keyword evidence="5" id="KW-0030">Aminoacyl-tRNA synthetase</keyword>
<evidence type="ECO:0000256" key="1">
    <source>
        <dbReference type="ARBA" id="ARBA00022598"/>
    </source>
</evidence>
<dbReference type="PRINTS" id="PR00983">
    <property type="entry name" value="TRNASYNTHCYS"/>
</dbReference>
<dbReference type="AlphaFoldDB" id="D9PN05"/>
<name>D9PN05_9ZZZZ</name>
<evidence type="ECO:0000259" key="4">
    <source>
        <dbReference type="Pfam" id="PF01406"/>
    </source>
</evidence>
<reference evidence="5" key="1">
    <citation type="submission" date="2010-07" db="EMBL/GenBank/DDBJ databases">
        <authorList>
            <consortium name="CONSOLIDER consortium CSD2007-00005"/>
            <person name="Guazzaroni M.-E."/>
            <person name="Richter M."/>
            <person name="Garcia-Salamanca A."/>
            <person name="Yarza P."/>
            <person name="Ferrer M."/>
        </authorList>
    </citation>
    <scope>NUCLEOTIDE SEQUENCE</scope>
</reference>
<comment type="caution">
    <text evidence="5">The sequence shown here is derived from an EMBL/GenBank/DDBJ whole genome shotgun (WGS) entry which is preliminary data.</text>
</comment>
<dbReference type="GO" id="GO:0004817">
    <property type="term" value="F:cysteine-tRNA ligase activity"/>
    <property type="evidence" value="ECO:0007669"/>
    <property type="project" value="UniProtKB-EC"/>
</dbReference>
<dbReference type="GO" id="GO:0005829">
    <property type="term" value="C:cytosol"/>
    <property type="evidence" value="ECO:0007669"/>
    <property type="project" value="TreeGrafter"/>
</dbReference>
<dbReference type="PANTHER" id="PTHR10890">
    <property type="entry name" value="CYSTEINYL-TRNA SYNTHETASE"/>
    <property type="match status" value="1"/>
</dbReference>